<name>D3RYC5_FERPA</name>
<organism evidence="1 2">
    <name type="scientific">Ferroglobus placidus (strain DSM 10642 / AEDII12DO)</name>
    <dbReference type="NCBI Taxonomy" id="589924"/>
    <lineage>
        <taxon>Archaea</taxon>
        <taxon>Methanobacteriati</taxon>
        <taxon>Methanobacteriota</taxon>
        <taxon>Archaeoglobi</taxon>
        <taxon>Archaeoglobales</taxon>
        <taxon>Archaeoglobaceae</taxon>
        <taxon>Ferroglobus</taxon>
    </lineage>
</organism>
<keyword evidence="2" id="KW-1185">Reference proteome</keyword>
<evidence type="ECO:0000313" key="2">
    <source>
        <dbReference type="Proteomes" id="UP000002613"/>
    </source>
</evidence>
<dbReference type="HOGENOM" id="CLU_063015_0_0_2"/>
<dbReference type="Gene3D" id="3.90.10.10">
    <property type="entry name" value="Cytochrome C3"/>
    <property type="match status" value="1"/>
</dbReference>
<dbReference type="KEGG" id="fpl:Ferp_1336"/>
<proteinExistence type="predicted"/>
<dbReference type="GeneID" id="8778852"/>
<dbReference type="Pfam" id="PF09719">
    <property type="entry name" value="C_GCAxxG_C_C"/>
    <property type="match status" value="1"/>
</dbReference>
<protein>
    <submittedName>
        <fullName evidence="1">Uncharacterized protein</fullName>
    </submittedName>
</protein>
<reference evidence="1 2" key="2">
    <citation type="journal article" date="2011" name="Stand. Genomic Sci.">
        <title>Complete genome sequence of Ferroglobus placidus AEDII12DO.</title>
        <authorList>
            <person name="Anderson I."/>
            <person name="Risso C."/>
            <person name="Holmes D."/>
            <person name="Lucas S."/>
            <person name="Copeland A."/>
            <person name="Lapidus A."/>
            <person name="Cheng J.F."/>
            <person name="Bruce D."/>
            <person name="Goodwin L."/>
            <person name="Pitluck S."/>
            <person name="Saunders E."/>
            <person name="Brettin T."/>
            <person name="Detter J.C."/>
            <person name="Han C."/>
            <person name="Tapia R."/>
            <person name="Larimer F."/>
            <person name="Land M."/>
            <person name="Hauser L."/>
            <person name="Woyke T."/>
            <person name="Lovley D."/>
            <person name="Kyrpides N."/>
            <person name="Ivanova N."/>
        </authorList>
    </citation>
    <scope>NUCLEOTIDE SEQUENCE [LARGE SCALE GENOMIC DNA]</scope>
    <source>
        <strain evidence="2">DSM 10642 / AEDII12DO</strain>
    </source>
</reference>
<dbReference type="OrthoDB" id="51481at2157"/>
<dbReference type="STRING" id="589924.Ferp_1336"/>
<dbReference type="Proteomes" id="UP000002613">
    <property type="component" value="Chromosome"/>
</dbReference>
<dbReference type="PROSITE" id="PS51257">
    <property type="entry name" value="PROKAR_LIPOPROTEIN"/>
    <property type="match status" value="1"/>
</dbReference>
<dbReference type="InterPro" id="IPR010181">
    <property type="entry name" value="CGCAxxGCC_motif"/>
</dbReference>
<reference evidence="2" key="1">
    <citation type="submission" date="2010-02" db="EMBL/GenBank/DDBJ databases">
        <title>Complete sequence of Ferroglobus placidus DSM 10642.</title>
        <authorList>
            <consortium name="US DOE Joint Genome Institute"/>
            <person name="Lucas S."/>
            <person name="Copeland A."/>
            <person name="Lapidus A."/>
            <person name="Cheng J.-F."/>
            <person name="Bruce D."/>
            <person name="Goodwin L."/>
            <person name="Pitluck S."/>
            <person name="Saunders E."/>
            <person name="Brettin T."/>
            <person name="Detter J.C."/>
            <person name="Han C."/>
            <person name="Tapia R."/>
            <person name="Larimer F."/>
            <person name="Land M."/>
            <person name="Hauser L."/>
            <person name="Kyrpides N."/>
            <person name="Ivanova N."/>
            <person name="Holmes D."/>
            <person name="Lovley D."/>
            <person name="Kyrpides N."/>
            <person name="Anderson I.J."/>
            <person name="Woyke T."/>
        </authorList>
    </citation>
    <scope>NUCLEOTIDE SEQUENCE [LARGE SCALE GENOMIC DNA]</scope>
    <source>
        <strain evidence="2">DSM 10642 / AEDII12DO</strain>
    </source>
</reference>
<sequence>MMTRRGFLGFAGAVIATALGMACTQEERPVTTPTPEVVEKVVEKEVVKPLPAPPWEYKKLNPDKVAELAYQGYMGKTFDGEKLPGKACCFGAFYAIVKSLADEVGSPYTEFLPVASIATVGEGGLVGWASLCGALNGAAWAIWLITPEEEAKKIIDELYAWYMYEELPKYKPPKAMKAELEPFPTSVANSVLCHASVTNWCKASGYKAFSAERSERCGRLTADVAKKAVELLNAVHEGTFVPAYPLDEKTKSCKGCHTKGSALENTRGKMACWSCHTKEGALRIEEVEGHPKI</sequence>
<dbReference type="RefSeq" id="WP_012965831.1">
    <property type="nucleotide sequence ID" value="NC_013849.1"/>
</dbReference>
<gene>
    <name evidence="1" type="ordered locus">Ferp_1336</name>
</gene>
<dbReference type="eggNOG" id="arCOG10218">
    <property type="taxonomic scope" value="Archaea"/>
</dbReference>
<dbReference type="AlphaFoldDB" id="D3RYC5"/>
<dbReference type="SUPFAM" id="SSF48695">
    <property type="entry name" value="Multiheme cytochromes"/>
    <property type="match status" value="1"/>
</dbReference>
<dbReference type="InterPro" id="IPR036280">
    <property type="entry name" value="Multihaem_cyt_sf"/>
</dbReference>
<dbReference type="PaxDb" id="589924-Ferp_1336"/>
<evidence type="ECO:0000313" key="1">
    <source>
        <dbReference type="EMBL" id="ADC65488.1"/>
    </source>
</evidence>
<accession>D3RYC5</accession>
<dbReference type="EMBL" id="CP001899">
    <property type="protein sequence ID" value="ADC65488.1"/>
    <property type="molecule type" value="Genomic_DNA"/>
</dbReference>